<keyword evidence="3" id="KW-1185">Reference proteome</keyword>
<gene>
    <name evidence="2" type="ORF">UXQ13_17125</name>
</gene>
<name>A0ABU8E9B5_9ACTN</name>
<dbReference type="EMBL" id="JBAPLV010000020">
    <property type="protein sequence ID" value="MEI4280197.1"/>
    <property type="molecule type" value="Genomic_DNA"/>
</dbReference>
<dbReference type="Pfam" id="PF21321">
    <property type="entry name" value="HTH_66"/>
    <property type="match status" value="1"/>
</dbReference>
<sequence>MTVSMLDRAIYSFGDVDRLVGLPAGTARRWLDGYERSGSRYEPVLREHSDGSAAVTWGELVEARLLAEFRSRKVSMQRMRPAVAALRDEFGRYPLAHARPFLTVDNRELVRRMQDRLELDPDLSLVVVRNGQVVLSAAAERFQHSVHYEDDAVALIRPSAATPDVTMDPARSFGQPTVRGIRTDAIAEDFRAGSERDELVELYDLTPTLVDQAIRFELIAARDAA</sequence>
<dbReference type="Pfam" id="PF04255">
    <property type="entry name" value="DUF433"/>
    <property type="match status" value="1"/>
</dbReference>
<accession>A0ABU8E9B5</accession>
<protein>
    <submittedName>
        <fullName evidence="2">DUF433 domain-containing protein</fullName>
    </submittedName>
</protein>
<proteinExistence type="predicted"/>
<dbReference type="InterPro" id="IPR007367">
    <property type="entry name" value="DUF433"/>
</dbReference>
<feature type="domain" description="Putative antitoxin VapB45-like DNA-binding HTH" evidence="1">
    <location>
        <begin position="10"/>
        <end position="83"/>
    </location>
</feature>
<dbReference type="InterPro" id="IPR048708">
    <property type="entry name" value="VapB45-like_HTH"/>
</dbReference>
<dbReference type="Proteomes" id="UP001373496">
    <property type="component" value="Unassembled WGS sequence"/>
</dbReference>
<evidence type="ECO:0000313" key="3">
    <source>
        <dbReference type="Proteomes" id="UP001373496"/>
    </source>
</evidence>
<reference evidence="2 3" key="1">
    <citation type="submission" date="2024-03" db="EMBL/GenBank/DDBJ databases">
        <title>Draft genome sequence of Klenkia terrae.</title>
        <authorList>
            <person name="Duangmal K."/>
            <person name="Chantavorakit T."/>
        </authorList>
    </citation>
    <scope>NUCLEOTIDE SEQUENCE [LARGE SCALE GENOMIC DNA]</scope>
    <source>
        <strain evidence="2 3">JCM 17786</strain>
    </source>
</reference>
<dbReference type="RefSeq" id="WP_225233288.1">
    <property type="nucleotide sequence ID" value="NZ_JBAPLV010000020.1"/>
</dbReference>
<organism evidence="2 3">
    <name type="scientific">Klenkia terrae</name>
    <dbReference type="NCBI Taxonomy" id="1052259"/>
    <lineage>
        <taxon>Bacteria</taxon>
        <taxon>Bacillati</taxon>
        <taxon>Actinomycetota</taxon>
        <taxon>Actinomycetes</taxon>
        <taxon>Geodermatophilales</taxon>
        <taxon>Geodermatophilaceae</taxon>
        <taxon>Klenkia</taxon>
    </lineage>
</organism>
<evidence type="ECO:0000313" key="2">
    <source>
        <dbReference type="EMBL" id="MEI4280197.1"/>
    </source>
</evidence>
<comment type="caution">
    <text evidence="2">The sequence shown here is derived from an EMBL/GenBank/DDBJ whole genome shotgun (WGS) entry which is preliminary data.</text>
</comment>
<evidence type="ECO:0000259" key="1">
    <source>
        <dbReference type="Pfam" id="PF21321"/>
    </source>
</evidence>